<organism evidence="3 4">
    <name type="scientific">Hydra vulgaris</name>
    <name type="common">Hydra</name>
    <name type="synonym">Hydra attenuata</name>
    <dbReference type="NCBI Taxonomy" id="6087"/>
    <lineage>
        <taxon>Eukaryota</taxon>
        <taxon>Metazoa</taxon>
        <taxon>Cnidaria</taxon>
        <taxon>Hydrozoa</taxon>
        <taxon>Hydroidolina</taxon>
        <taxon>Anthoathecata</taxon>
        <taxon>Aplanulata</taxon>
        <taxon>Hydridae</taxon>
        <taxon>Hydra</taxon>
    </lineage>
</organism>
<accession>A0ABM4BZJ7</accession>
<dbReference type="InterPro" id="IPR036397">
    <property type="entry name" value="RNaseH_sf"/>
</dbReference>
<evidence type="ECO:0000313" key="4">
    <source>
        <dbReference type="RefSeq" id="XP_065654696.1"/>
    </source>
</evidence>
<feature type="compositionally biased region" description="Acidic residues" evidence="1">
    <location>
        <begin position="165"/>
        <end position="174"/>
    </location>
</feature>
<dbReference type="InterPro" id="IPR012337">
    <property type="entry name" value="RNaseH-like_sf"/>
</dbReference>
<reference evidence="4" key="1">
    <citation type="submission" date="2025-08" db="UniProtKB">
        <authorList>
            <consortium name="RefSeq"/>
        </authorList>
    </citation>
    <scope>IDENTIFICATION</scope>
</reference>
<proteinExistence type="predicted"/>
<dbReference type="Proteomes" id="UP001652625">
    <property type="component" value="Chromosome 06"/>
</dbReference>
<feature type="domain" description="Integrase catalytic" evidence="2">
    <location>
        <begin position="5"/>
        <end position="172"/>
    </location>
</feature>
<evidence type="ECO:0000313" key="3">
    <source>
        <dbReference type="Proteomes" id="UP001652625"/>
    </source>
</evidence>
<evidence type="ECO:0000259" key="2">
    <source>
        <dbReference type="PROSITE" id="PS50994"/>
    </source>
</evidence>
<evidence type="ECO:0000256" key="1">
    <source>
        <dbReference type="SAM" id="MobiDB-lite"/>
    </source>
</evidence>
<protein>
    <submittedName>
        <fullName evidence="4">Uncharacterized protein LOC136081315</fullName>
    </submittedName>
</protein>
<dbReference type="Gene3D" id="3.30.420.10">
    <property type="entry name" value="Ribonuclease H-like superfamily/Ribonuclease H"/>
    <property type="match status" value="1"/>
</dbReference>
<feature type="region of interest" description="Disordered" evidence="1">
    <location>
        <begin position="155"/>
        <end position="174"/>
    </location>
</feature>
<dbReference type="InterPro" id="IPR001584">
    <property type="entry name" value="Integrase_cat-core"/>
</dbReference>
<dbReference type="RefSeq" id="XP_065654696.1">
    <property type="nucleotide sequence ID" value="XM_065798624.1"/>
</dbReference>
<name>A0ABM4BZJ7_HYDVU</name>
<dbReference type="GeneID" id="136081315"/>
<sequence>MHQYSYDRPRQYFQADLAYMTSFNLNFAPHQPEFCLVVVDGVSKKVYLRVTSKKTADKVLSSFKHIFEDIERDDKTFIYLQTDQGGEFFNNKMKEWCCEQNIVHFSSKNYGKAYLAELTIGRLKQLYQKLRKHGELQKNNWSFYIEDMEKKLNEKERVTSGIAPEDLDADDAKG</sequence>
<gene>
    <name evidence="4" type="primary">LOC136081315</name>
</gene>
<keyword evidence="3" id="KW-1185">Reference proteome</keyword>
<dbReference type="PROSITE" id="PS50994">
    <property type="entry name" value="INTEGRASE"/>
    <property type="match status" value="1"/>
</dbReference>
<dbReference type="SUPFAM" id="SSF53098">
    <property type="entry name" value="Ribonuclease H-like"/>
    <property type="match status" value="1"/>
</dbReference>